<dbReference type="AlphaFoldDB" id="A0AAF3F1M6"/>
<reference evidence="2" key="1">
    <citation type="submission" date="2024-02" db="UniProtKB">
        <authorList>
            <consortium name="WormBaseParasite"/>
        </authorList>
    </citation>
    <scope>IDENTIFICATION</scope>
</reference>
<protein>
    <submittedName>
        <fullName evidence="2">Cyclin N-terminal domain-containing protein</fullName>
    </submittedName>
</protein>
<dbReference type="Gene3D" id="1.10.472.10">
    <property type="entry name" value="Cyclin-like"/>
    <property type="match status" value="2"/>
</dbReference>
<accession>A0AAF3F1M6</accession>
<evidence type="ECO:0000313" key="1">
    <source>
        <dbReference type="Proteomes" id="UP000887575"/>
    </source>
</evidence>
<evidence type="ECO:0000313" key="2">
    <source>
        <dbReference type="WBParaSite" id="MBELARI_LOCUS20335"/>
    </source>
</evidence>
<proteinExistence type="predicted"/>
<dbReference type="SUPFAM" id="SSF47954">
    <property type="entry name" value="Cyclin-like"/>
    <property type="match status" value="1"/>
</dbReference>
<sequence>MFNFGTLRLHLTEIANGGRAIDAKPEPSKKSVLRFVPVAGLKLPEPNGGEADFQADHITYMFNHQMPSIGISSFFDSERRIALVDYTFSVFTYTKRPLEAYFLAIHILDHTLKAQSNKIKRLPDEEIAPIIIAAVEIGSKCEILYGVAHHFTKTYGADKIRFWEREHLRIFDFNISYTHVLHFLRIYQCMTGNLMKTHLDVCWATIKGLACIAVAKSSLVDVLPSLLAAAIMRIVLELFAQRRLLGVELNSQIIMHLQHTEMEHIPPALDLLNWLLTQPKVKSITSHFSQLKVGFAKLEIEAIINKLKTREELHMEIN</sequence>
<dbReference type="Proteomes" id="UP000887575">
    <property type="component" value="Unassembled WGS sequence"/>
</dbReference>
<dbReference type="InterPro" id="IPR036915">
    <property type="entry name" value="Cyclin-like_sf"/>
</dbReference>
<dbReference type="WBParaSite" id="MBELARI_LOCUS20335">
    <property type="protein sequence ID" value="MBELARI_LOCUS20335"/>
    <property type="gene ID" value="MBELARI_LOCUS20335"/>
</dbReference>
<organism evidence="1 2">
    <name type="scientific">Mesorhabditis belari</name>
    <dbReference type="NCBI Taxonomy" id="2138241"/>
    <lineage>
        <taxon>Eukaryota</taxon>
        <taxon>Metazoa</taxon>
        <taxon>Ecdysozoa</taxon>
        <taxon>Nematoda</taxon>
        <taxon>Chromadorea</taxon>
        <taxon>Rhabditida</taxon>
        <taxon>Rhabditina</taxon>
        <taxon>Rhabditomorpha</taxon>
        <taxon>Rhabditoidea</taxon>
        <taxon>Rhabditidae</taxon>
        <taxon>Mesorhabditinae</taxon>
        <taxon>Mesorhabditis</taxon>
    </lineage>
</organism>
<name>A0AAF3F1M6_9BILA</name>
<keyword evidence="1" id="KW-1185">Reference proteome</keyword>